<accession>A0A173U048</accession>
<organism evidence="2 3">
    <name type="scientific">Faecalibacterium prausnitzii</name>
    <dbReference type="NCBI Taxonomy" id="853"/>
    <lineage>
        <taxon>Bacteria</taxon>
        <taxon>Bacillati</taxon>
        <taxon>Bacillota</taxon>
        <taxon>Clostridia</taxon>
        <taxon>Eubacteriales</taxon>
        <taxon>Oscillospiraceae</taxon>
        <taxon>Faecalibacterium</taxon>
    </lineage>
</organism>
<name>A0A173U048_9FIRM</name>
<reference evidence="2 3" key="1">
    <citation type="submission" date="2015-09" db="EMBL/GenBank/DDBJ databases">
        <authorList>
            <consortium name="Pathogen Informatics"/>
        </authorList>
    </citation>
    <scope>NUCLEOTIDE SEQUENCE [LARGE SCALE GENOMIC DNA]</scope>
    <source>
        <strain evidence="2 3">2789STDY5834970</strain>
    </source>
</reference>
<proteinExistence type="predicted"/>
<dbReference type="Proteomes" id="UP000095649">
    <property type="component" value="Unassembled WGS sequence"/>
</dbReference>
<gene>
    <name evidence="2" type="ORF">ERS852582_01846</name>
</gene>
<dbReference type="EMBL" id="CYXN01000015">
    <property type="protein sequence ID" value="CUN08442.1"/>
    <property type="molecule type" value="Genomic_DNA"/>
</dbReference>
<evidence type="ECO:0000313" key="3">
    <source>
        <dbReference type="Proteomes" id="UP000095649"/>
    </source>
</evidence>
<dbReference type="OrthoDB" id="1814199at2"/>
<dbReference type="AlphaFoldDB" id="A0A173U048"/>
<feature type="signal peptide" evidence="1">
    <location>
        <begin position="1"/>
        <end position="24"/>
    </location>
</feature>
<keyword evidence="1" id="KW-0732">Signal</keyword>
<sequence>MKKWLIWCLTVLAMVCLIPGIVLKAAAETVPVHCAFCGIREEREARRYEKYDSNYHKVYVTECQNCHNDGNITHLQVHSGGTQGPTCTEGKICEKCGAEYGVLGHDWGAWTPNYASNGTHTRRCKRCNAEETGSCSGGYATCDTLGMCNTCGGSYYGGHAWGEWSSAGNGTHTRSCTNYCREVDTAKCTGGKATCSAKAVCEACGGEYGEKDPNNHALEQHAAKAPTCTEKGWNAYETCSRCDYTTYTELTALNHDLVNHDAKAPTCTEIGWDAYKTCSRCDHTTYAEQPALNHALVQHDAQAPTCTKPGWDAYKTCSRCDYTTTYQELPALNHDLVQHEAQAPTCTKPGWDAYETCSRCDHTTYAELPALNHDFVQHAAKAPTCTEKGWNAYETCSRCDYTTYAEQPALNHDLKQHAAKAPTCTEKGWNAYETCSRCDYTTYAEQPALNHDLKQHAAKAPTCTEIGWDAYETCSRCDYTTYAEQPALNHALVHHDAQAPTCTEKGWNAFDTCNNCNYTTYAELPALNHDYQAVTVEPTCETDGYTVFTCSRCKDSYTADPTDKLGHQFGAWSPNGTGSQSADCLRQGCGHTGSTDCRKFTFRTAEGETLIFCPVCGQAENAAQLEKIDAATAWPLIGSLSAEDVTARTNGEYLSVAFETAGSLTQPTGLVRLALPAGLLEGKTLVRIAPDGTQTEMPFETKRGKIILTLDFVNSELPVMLFRLVPQTAAL</sequence>
<protein>
    <submittedName>
        <fullName evidence="2">Uncharacterized protein</fullName>
    </submittedName>
</protein>
<evidence type="ECO:0000256" key="1">
    <source>
        <dbReference type="SAM" id="SignalP"/>
    </source>
</evidence>
<evidence type="ECO:0000313" key="2">
    <source>
        <dbReference type="EMBL" id="CUN08442.1"/>
    </source>
</evidence>
<feature type="chain" id="PRO_5038871739" evidence="1">
    <location>
        <begin position="25"/>
        <end position="731"/>
    </location>
</feature>
<dbReference type="RefSeq" id="WP_055186279.1">
    <property type="nucleotide sequence ID" value="NZ_CYXN01000015.1"/>
</dbReference>